<feature type="transmembrane region" description="Helical" evidence="1">
    <location>
        <begin position="95"/>
        <end position="117"/>
    </location>
</feature>
<dbReference type="AlphaFoldDB" id="A0A6P1TDA5"/>
<evidence type="ECO:0000313" key="5">
    <source>
        <dbReference type="Proteomes" id="UP000563601"/>
    </source>
</evidence>
<accession>A0A6P1TDA5</accession>
<dbReference type="Pfam" id="PF11086">
    <property type="entry name" value="DUF2878"/>
    <property type="match status" value="1"/>
</dbReference>
<keyword evidence="1" id="KW-0472">Membrane</keyword>
<keyword evidence="4" id="KW-1185">Reference proteome</keyword>
<proteinExistence type="predicted"/>
<organism evidence="2 5">
    <name type="scientific">Microbulbifer hydrolyticus</name>
    <dbReference type="NCBI Taxonomy" id="48074"/>
    <lineage>
        <taxon>Bacteria</taxon>
        <taxon>Pseudomonadati</taxon>
        <taxon>Pseudomonadota</taxon>
        <taxon>Gammaproteobacteria</taxon>
        <taxon>Cellvibrionales</taxon>
        <taxon>Microbulbiferaceae</taxon>
        <taxon>Microbulbifer</taxon>
    </lineage>
</organism>
<keyword evidence="1" id="KW-1133">Transmembrane helix</keyword>
<dbReference type="RefSeq" id="WP_161858591.1">
    <property type="nucleotide sequence ID" value="NZ_CP047491.1"/>
</dbReference>
<feature type="transmembrane region" description="Helical" evidence="1">
    <location>
        <begin position="68"/>
        <end position="89"/>
    </location>
</feature>
<evidence type="ECO:0000256" key="1">
    <source>
        <dbReference type="SAM" id="Phobius"/>
    </source>
</evidence>
<gene>
    <name evidence="3" type="ORF">GTQ55_09905</name>
    <name evidence="2" type="ORF">HNQ53_000413</name>
</gene>
<reference evidence="3 4" key="1">
    <citation type="submission" date="2020-01" db="EMBL/GenBank/DDBJ databases">
        <title>The possibility of degradation of plastic by Microbulbifer hydrolyticus IRE-31.</title>
        <authorList>
            <person name="Liu L."/>
        </authorList>
    </citation>
    <scope>NUCLEOTIDE SEQUENCE [LARGE SCALE GENOMIC DNA]</scope>
    <source>
        <strain evidence="3 4">IRE-31</strain>
    </source>
</reference>
<evidence type="ECO:0000313" key="4">
    <source>
        <dbReference type="Proteomes" id="UP000464675"/>
    </source>
</evidence>
<sequence>MALSQVQSLGIGKLLISGLLFEVVWLICVLAPGATLLAGVTALNIALHVWLFNGNPFSTEWTVRTLRWVALVTLFGCWMDAALFRVGVFTASHEFFLLPSWLLFLWMNFALALRFAFAFLHRNLAIAAVVGGVAGPFSYWIGAKINGSVVFAEPVLQTVLLLAVLWSAFLPLLLVCARMRLFRL</sequence>
<dbReference type="EMBL" id="CP047491">
    <property type="protein sequence ID" value="QHQ39269.1"/>
    <property type="molecule type" value="Genomic_DNA"/>
</dbReference>
<keyword evidence="1" id="KW-0812">Transmembrane</keyword>
<dbReference type="EMBL" id="JACHHR010000001">
    <property type="protein sequence ID" value="MBB5210225.1"/>
    <property type="molecule type" value="Genomic_DNA"/>
</dbReference>
<protein>
    <submittedName>
        <fullName evidence="3">DUF2878 family protein</fullName>
    </submittedName>
</protein>
<evidence type="ECO:0000313" key="2">
    <source>
        <dbReference type="EMBL" id="MBB5210225.1"/>
    </source>
</evidence>
<feature type="transmembrane region" description="Helical" evidence="1">
    <location>
        <begin position="23"/>
        <end position="47"/>
    </location>
</feature>
<reference evidence="2 5" key="2">
    <citation type="submission" date="2020-08" db="EMBL/GenBank/DDBJ databases">
        <title>Genomic Encyclopedia of Type Strains, Phase IV (KMG-IV): sequencing the most valuable type-strain genomes for metagenomic binning, comparative biology and taxonomic classification.</title>
        <authorList>
            <person name="Goeker M."/>
        </authorList>
    </citation>
    <scope>NUCLEOTIDE SEQUENCE [LARGE SCALE GENOMIC DNA]</scope>
    <source>
        <strain evidence="2 5">DSM 11525</strain>
    </source>
</reference>
<feature type="transmembrane region" description="Helical" evidence="1">
    <location>
        <begin position="124"/>
        <end position="143"/>
    </location>
</feature>
<dbReference type="Proteomes" id="UP000563601">
    <property type="component" value="Unassembled WGS sequence"/>
</dbReference>
<dbReference type="Proteomes" id="UP000464675">
    <property type="component" value="Chromosome"/>
</dbReference>
<dbReference type="OrthoDB" id="21939at2"/>
<evidence type="ECO:0000313" key="3">
    <source>
        <dbReference type="EMBL" id="QHQ39269.1"/>
    </source>
</evidence>
<feature type="transmembrane region" description="Helical" evidence="1">
    <location>
        <begin position="155"/>
        <end position="177"/>
    </location>
</feature>
<name>A0A6P1TDA5_9GAMM</name>
<dbReference type="InterPro" id="IPR021306">
    <property type="entry name" value="DUF2878"/>
</dbReference>